<keyword evidence="1" id="KW-0732">Signal</keyword>
<organism evidence="2 3">
    <name type="scientific">Anaerobacillus arseniciselenatis</name>
    <dbReference type="NCBI Taxonomy" id="85682"/>
    <lineage>
        <taxon>Bacteria</taxon>
        <taxon>Bacillati</taxon>
        <taxon>Bacillota</taxon>
        <taxon>Bacilli</taxon>
        <taxon>Bacillales</taxon>
        <taxon>Bacillaceae</taxon>
        <taxon>Anaerobacillus</taxon>
    </lineage>
</organism>
<feature type="signal peptide" evidence="1">
    <location>
        <begin position="1"/>
        <end position="22"/>
    </location>
</feature>
<dbReference type="AlphaFoldDB" id="A0A1S2LS82"/>
<sequence length="94" mass="10369">MKVKILAVIGLLSALLVVGCSADGNDESNAEVNEVDNIKELVHDHSMGNIEGQVARINSHQLIVTEGDENEYLYNLPEDEFFVSIAPYINFTHP</sequence>
<gene>
    <name evidence="2" type="ORF">BKP35_06460</name>
</gene>
<comment type="caution">
    <text evidence="2">The sequence shown here is derived from an EMBL/GenBank/DDBJ whole genome shotgun (WGS) entry which is preliminary data.</text>
</comment>
<accession>A0A1S2LS82</accession>
<evidence type="ECO:0000313" key="2">
    <source>
        <dbReference type="EMBL" id="OIJ14517.1"/>
    </source>
</evidence>
<dbReference type="OrthoDB" id="73040at2"/>
<dbReference type="EMBL" id="MLQQ01000006">
    <property type="protein sequence ID" value="OIJ14517.1"/>
    <property type="molecule type" value="Genomic_DNA"/>
</dbReference>
<protein>
    <submittedName>
        <fullName evidence="2">Uncharacterized protein</fullName>
    </submittedName>
</protein>
<feature type="chain" id="PRO_5039090087" evidence="1">
    <location>
        <begin position="23"/>
        <end position="94"/>
    </location>
</feature>
<reference evidence="2 3" key="1">
    <citation type="submission" date="2016-10" db="EMBL/GenBank/DDBJ databases">
        <title>Draft genome sequences of four alkaliphilic bacteria belonging to the Anaerobacillus genus.</title>
        <authorList>
            <person name="Bassil N.M."/>
            <person name="Lloyd J.R."/>
        </authorList>
    </citation>
    <scope>NUCLEOTIDE SEQUENCE [LARGE SCALE GENOMIC DNA]</scope>
    <source>
        <strain evidence="2 3">DSM 15340</strain>
    </source>
</reference>
<dbReference type="Gene3D" id="2.60.40.3700">
    <property type="match status" value="1"/>
</dbReference>
<keyword evidence="3" id="KW-1185">Reference proteome</keyword>
<name>A0A1S2LS82_9BACI</name>
<dbReference type="Proteomes" id="UP000180098">
    <property type="component" value="Unassembled WGS sequence"/>
</dbReference>
<dbReference type="PROSITE" id="PS51257">
    <property type="entry name" value="PROKAR_LIPOPROTEIN"/>
    <property type="match status" value="1"/>
</dbReference>
<proteinExistence type="predicted"/>
<evidence type="ECO:0000256" key="1">
    <source>
        <dbReference type="SAM" id="SignalP"/>
    </source>
</evidence>
<evidence type="ECO:0000313" key="3">
    <source>
        <dbReference type="Proteomes" id="UP000180098"/>
    </source>
</evidence>